<dbReference type="GO" id="GO:0007601">
    <property type="term" value="P:visual perception"/>
    <property type="evidence" value="ECO:0007669"/>
    <property type="project" value="UniProtKB-KW"/>
</dbReference>
<dbReference type="SMART" id="SM01381">
    <property type="entry name" value="7TM_GPCR_Srsx"/>
    <property type="match status" value="1"/>
</dbReference>
<evidence type="ECO:0000256" key="4">
    <source>
        <dbReference type="ARBA" id="ARBA00022553"/>
    </source>
</evidence>
<sequence>MANNSEKIIAAKFYFDGGYNFWDIAKGVTIYDVATDDLKKFLDPHWYKFPAIHPLWYYSFGLVYTVFGIIAIFGNITVLRIFSKFKSLRSPANCLIMNLAIADLCLMLSMMPECIINFFLGGPWIFGKLACEIHGFSGALFGYLQMFTLTVISWDRYNVIVNGVSGNPLTYQKAISLILFGWIYSTAWAVCPFVGWGGYAVDGILATCSFDYITRSMNNISHIVSATVVIYFIPLMLIIHWYSKIVLAVVHHERQLREQAKKMNVQSLRSNQEDGQSAEIRIAKVSVTTVSLWVLAWTPFAVITNLGLFADPEVVTPLVTSLPSMLAKTSCAYNPLVYAISHPRYRECLKEMYPWICIAAKEKKKNKSDDESVKTEHTEKA</sequence>
<dbReference type="GO" id="GO:0016020">
    <property type="term" value="C:membrane"/>
    <property type="evidence" value="ECO:0007669"/>
    <property type="project" value="UniProtKB-SubCell"/>
</dbReference>
<dbReference type="InterPro" id="IPR050125">
    <property type="entry name" value="GPCR_opsins"/>
</dbReference>
<dbReference type="InterPro" id="IPR017452">
    <property type="entry name" value="GPCR_Rhodpsn_7TM"/>
</dbReference>
<keyword evidence="6 16" id="KW-0812">Transmembrane</keyword>
<evidence type="ECO:0000256" key="9">
    <source>
        <dbReference type="ARBA" id="ARBA00022991"/>
    </source>
</evidence>
<dbReference type="PRINTS" id="PR00237">
    <property type="entry name" value="GPCRRHODOPSN"/>
</dbReference>
<dbReference type="PANTHER" id="PTHR24240">
    <property type="entry name" value="OPSIN"/>
    <property type="match status" value="1"/>
</dbReference>
<evidence type="ECO:0000256" key="16">
    <source>
        <dbReference type="SAM" id="Phobius"/>
    </source>
</evidence>
<dbReference type="GO" id="GO:0009881">
    <property type="term" value="F:photoreceptor activity"/>
    <property type="evidence" value="ECO:0007669"/>
    <property type="project" value="UniProtKB-KW"/>
</dbReference>
<gene>
    <name evidence="18" type="ORF">QYM36_001800</name>
</gene>
<feature type="transmembrane region" description="Helical" evidence="16">
    <location>
        <begin position="175"/>
        <end position="199"/>
    </location>
</feature>
<keyword evidence="10" id="KW-0297">G-protein coupled receptor</keyword>
<keyword evidence="4" id="KW-0597">Phosphoprotein</keyword>
<evidence type="ECO:0000256" key="8">
    <source>
        <dbReference type="ARBA" id="ARBA00022989"/>
    </source>
</evidence>
<organism evidence="18 19">
    <name type="scientific">Artemia franciscana</name>
    <name type="common">Brine shrimp</name>
    <name type="synonym">Artemia sanfranciscana</name>
    <dbReference type="NCBI Taxonomy" id="6661"/>
    <lineage>
        <taxon>Eukaryota</taxon>
        <taxon>Metazoa</taxon>
        <taxon>Ecdysozoa</taxon>
        <taxon>Arthropoda</taxon>
        <taxon>Crustacea</taxon>
        <taxon>Branchiopoda</taxon>
        <taxon>Anostraca</taxon>
        <taxon>Artemiidae</taxon>
        <taxon>Artemia</taxon>
    </lineage>
</organism>
<evidence type="ECO:0000256" key="12">
    <source>
        <dbReference type="ARBA" id="ARBA00023157"/>
    </source>
</evidence>
<dbReference type="InterPro" id="IPR027430">
    <property type="entry name" value="Retinal_BS"/>
</dbReference>
<feature type="transmembrane region" description="Helical" evidence="16">
    <location>
        <begin position="133"/>
        <end position="154"/>
    </location>
</feature>
<evidence type="ECO:0000256" key="14">
    <source>
        <dbReference type="ARBA" id="ARBA00023224"/>
    </source>
</evidence>
<dbReference type="GO" id="GO:0004930">
    <property type="term" value="F:G protein-coupled receptor activity"/>
    <property type="evidence" value="ECO:0007669"/>
    <property type="project" value="UniProtKB-KW"/>
</dbReference>
<keyword evidence="15" id="KW-0844">Vision</keyword>
<dbReference type="InterPro" id="IPR000276">
    <property type="entry name" value="GPCR_Rhodpsn"/>
</dbReference>
<dbReference type="PROSITE" id="PS00238">
    <property type="entry name" value="OPSIN"/>
    <property type="match status" value="1"/>
</dbReference>
<dbReference type="FunFam" id="1.20.1070.10:FF:000044">
    <property type="entry name" value="Opsin, ultraviolet-sensitive"/>
    <property type="match status" value="1"/>
</dbReference>
<proteinExistence type="inferred from homology"/>
<keyword evidence="12" id="KW-1015">Disulfide bond</keyword>
<keyword evidence="5" id="KW-0716">Sensory transduction</keyword>
<keyword evidence="7" id="KW-0681">Retinal protein</keyword>
<evidence type="ECO:0000256" key="6">
    <source>
        <dbReference type="ARBA" id="ARBA00022692"/>
    </source>
</evidence>
<accession>A0AA88LE82</accession>
<keyword evidence="8 16" id="KW-1133">Transmembrane helix</keyword>
<dbReference type="GO" id="GO:0007602">
    <property type="term" value="P:phototransduction"/>
    <property type="evidence" value="ECO:0007669"/>
    <property type="project" value="UniProtKB-KW"/>
</dbReference>
<dbReference type="SUPFAM" id="SSF81321">
    <property type="entry name" value="Family A G protein-coupled receptor-like"/>
    <property type="match status" value="1"/>
</dbReference>
<dbReference type="Gene3D" id="1.20.1070.10">
    <property type="entry name" value="Rhodopsin 7-helix transmembrane proteins"/>
    <property type="match status" value="1"/>
</dbReference>
<comment type="similarity">
    <text evidence="2">Belongs to the G-protein coupled receptor 1 family.</text>
</comment>
<evidence type="ECO:0000256" key="1">
    <source>
        <dbReference type="ARBA" id="ARBA00004141"/>
    </source>
</evidence>
<keyword evidence="19" id="KW-1185">Reference proteome</keyword>
<evidence type="ECO:0000259" key="17">
    <source>
        <dbReference type="PROSITE" id="PS50262"/>
    </source>
</evidence>
<keyword evidence="14" id="KW-0807">Transducer</keyword>
<dbReference type="Proteomes" id="UP001187531">
    <property type="component" value="Unassembled WGS sequence"/>
</dbReference>
<dbReference type="PROSITE" id="PS50262">
    <property type="entry name" value="G_PROTEIN_RECEP_F1_2"/>
    <property type="match status" value="1"/>
</dbReference>
<keyword evidence="9" id="KW-0157">Chromophore</keyword>
<evidence type="ECO:0000256" key="10">
    <source>
        <dbReference type="ARBA" id="ARBA00023040"/>
    </source>
</evidence>
<keyword evidence="3" id="KW-0600">Photoreceptor protein</keyword>
<dbReference type="AlphaFoldDB" id="A0AA88LE82"/>
<evidence type="ECO:0000313" key="19">
    <source>
        <dbReference type="Proteomes" id="UP001187531"/>
    </source>
</evidence>
<dbReference type="CDD" id="cd15079">
    <property type="entry name" value="7tmA_photoreceptors_insect"/>
    <property type="match status" value="1"/>
</dbReference>
<dbReference type="EMBL" id="JAVRJZ010000004">
    <property type="protein sequence ID" value="KAK2723253.1"/>
    <property type="molecule type" value="Genomic_DNA"/>
</dbReference>
<evidence type="ECO:0000256" key="13">
    <source>
        <dbReference type="ARBA" id="ARBA00023170"/>
    </source>
</evidence>
<evidence type="ECO:0000313" key="18">
    <source>
        <dbReference type="EMBL" id="KAK2723254.1"/>
    </source>
</evidence>
<feature type="transmembrane region" description="Helical" evidence="16">
    <location>
        <begin position="219"/>
        <end position="242"/>
    </location>
</feature>
<evidence type="ECO:0000256" key="2">
    <source>
        <dbReference type="ARBA" id="ARBA00010663"/>
    </source>
</evidence>
<evidence type="ECO:0000256" key="7">
    <source>
        <dbReference type="ARBA" id="ARBA00022925"/>
    </source>
</evidence>
<feature type="transmembrane region" description="Helical" evidence="16">
    <location>
        <begin position="55"/>
        <end position="82"/>
    </location>
</feature>
<dbReference type="EMBL" id="JAVRJZ010000004">
    <property type="protein sequence ID" value="KAK2723254.1"/>
    <property type="molecule type" value="Genomic_DNA"/>
</dbReference>
<feature type="transmembrane region" description="Helical" evidence="16">
    <location>
        <begin position="94"/>
        <end position="121"/>
    </location>
</feature>
<evidence type="ECO:0000256" key="15">
    <source>
        <dbReference type="ARBA" id="ARBA00023305"/>
    </source>
</evidence>
<protein>
    <recommendedName>
        <fullName evidence="17">G-protein coupled receptors family 1 profile domain-containing protein</fullName>
    </recommendedName>
</protein>
<keyword evidence="13" id="KW-0675">Receptor</keyword>
<feature type="domain" description="G-protein coupled receptors family 1 profile" evidence="17">
    <location>
        <begin position="74"/>
        <end position="338"/>
    </location>
</feature>
<name>A0AA88LE82_ARTSF</name>
<evidence type="ECO:0000256" key="3">
    <source>
        <dbReference type="ARBA" id="ARBA00022543"/>
    </source>
</evidence>
<evidence type="ECO:0000256" key="11">
    <source>
        <dbReference type="ARBA" id="ARBA00023136"/>
    </source>
</evidence>
<reference evidence="18" key="1">
    <citation type="submission" date="2023-07" db="EMBL/GenBank/DDBJ databases">
        <title>Chromosome-level genome assembly of Artemia franciscana.</title>
        <authorList>
            <person name="Jo E."/>
        </authorList>
    </citation>
    <scope>NUCLEOTIDE SEQUENCE</scope>
    <source>
        <tissue evidence="18">Whole body</tissue>
    </source>
</reference>
<comment type="caution">
    <text evidence="18">The sequence shown here is derived from an EMBL/GenBank/DDBJ whole genome shotgun (WGS) entry which is preliminary data.</text>
</comment>
<comment type="subcellular location">
    <subcellularLocation>
        <location evidence="1">Membrane</location>
        <topology evidence="1">Multi-pass membrane protein</topology>
    </subcellularLocation>
</comment>
<keyword evidence="11 16" id="KW-0472">Membrane</keyword>
<dbReference type="Pfam" id="PF00001">
    <property type="entry name" value="7tm_1"/>
    <property type="match status" value="1"/>
</dbReference>
<evidence type="ECO:0000256" key="5">
    <source>
        <dbReference type="ARBA" id="ARBA00022606"/>
    </source>
</evidence>